<feature type="non-terminal residue" evidence="1">
    <location>
        <position position="1"/>
    </location>
</feature>
<keyword evidence="2" id="KW-1185">Reference proteome</keyword>
<gene>
    <name evidence="1" type="ORF">SPARVUS_LOCUS1629270</name>
</gene>
<dbReference type="Proteomes" id="UP001162483">
    <property type="component" value="Unassembled WGS sequence"/>
</dbReference>
<reference evidence="1" key="1">
    <citation type="submission" date="2023-05" db="EMBL/GenBank/DDBJ databases">
        <authorList>
            <person name="Stuckert A."/>
        </authorList>
    </citation>
    <scope>NUCLEOTIDE SEQUENCE</scope>
</reference>
<evidence type="ECO:0000313" key="1">
    <source>
        <dbReference type="EMBL" id="CAI9539688.1"/>
    </source>
</evidence>
<dbReference type="EMBL" id="CATNWA010001283">
    <property type="protein sequence ID" value="CAI9539688.1"/>
    <property type="molecule type" value="Genomic_DNA"/>
</dbReference>
<protein>
    <submittedName>
        <fullName evidence="1">Uncharacterized protein</fullName>
    </submittedName>
</protein>
<comment type="caution">
    <text evidence="1">The sequence shown here is derived from an EMBL/GenBank/DDBJ whole genome shotgun (WGS) entry which is preliminary data.</text>
</comment>
<sequence length="95" mass="10994">ERRRGGNSCWSRSFRRKRPLERLDKLAKRVVPALTGILLHCFPLSGRAVHLGTWLPKATGWLFIIVLPYDLLKAHLHTRCIISITKLHSAWLLFI</sequence>
<name>A0ABN9AUG4_9NEOB</name>
<proteinExistence type="predicted"/>
<organism evidence="1 2">
    <name type="scientific">Staurois parvus</name>
    <dbReference type="NCBI Taxonomy" id="386267"/>
    <lineage>
        <taxon>Eukaryota</taxon>
        <taxon>Metazoa</taxon>
        <taxon>Chordata</taxon>
        <taxon>Craniata</taxon>
        <taxon>Vertebrata</taxon>
        <taxon>Euteleostomi</taxon>
        <taxon>Amphibia</taxon>
        <taxon>Batrachia</taxon>
        <taxon>Anura</taxon>
        <taxon>Neobatrachia</taxon>
        <taxon>Ranoidea</taxon>
        <taxon>Ranidae</taxon>
        <taxon>Staurois</taxon>
    </lineage>
</organism>
<feature type="non-terminal residue" evidence="1">
    <location>
        <position position="95"/>
    </location>
</feature>
<evidence type="ECO:0000313" key="2">
    <source>
        <dbReference type="Proteomes" id="UP001162483"/>
    </source>
</evidence>
<accession>A0ABN9AUG4</accession>